<gene>
    <name evidence="1" type="ORF">JJQ90_07645</name>
</gene>
<accession>A0ABS6H4H0</accession>
<organism evidence="1 2">
    <name type="scientific">Falsiroseomonas oleicola</name>
    <dbReference type="NCBI Taxonomy" id="2801474"/>
    <lineage>
        <taxon>Bacteria</taxon>
        <taxon>Pseudomonadati</taxon>
        <taxon>Pseudomonadota</taxon>
        <taxon>Alphaproteobacteria</taxon>
        <taxon>Acetobacterales</taxon>
        <taxon>Roseomonadaceae</taxon>
        <taxon>Falsiroseomonas</taxon>
    </lineage>
</organism>
<dbReference type="Proteomes" id="UP000689967">
    <property type="component" value="Unassembled WGS sequence"/>
</dbReference>
<dbReference type="RefSeq" id="WP_216874076.1">
    <property type="nucleotide sequence ID" value="NZ_JAERQM010000002.1"/>
</dbReference>
<name>A0ABS6H4H0_9PROT</name>
<dbReference type="InterPro" id="IPR002195">
    <property type="entry name" value="Dihydroorotase_CS"/>
</dbReference>
<dbReference type="EMBL" id="JAERQM010000002">
    <property type="protein sequence ID" value="MBU8543573.1"/>
    <property type="molecule type" value="Genomic_DNA"/>
</dbReference>
<evidence type="ECO:0000313" key="1">
    <source>
        <dbReference type="EMBL" id="MBU8543573.1"/>
    </source>
</evidence>
<keyword evidence="2" id="KW-1185">Reference proteome</keyword>
<comment type="caution">
    <text evidence="1">The sequence shown here is derived from an EMBL/GenBank/DDBJ whole genome shotgun (WGS) entry which is preliminary data.</text>
</comment>
<proteinExistence type="predicted"/>
<protein>
    <submittedName>
        <fullName evidence="1">Uncharacterized protein</fullName>
    </submittedName>
</protein>
<sequence>MSETTPDTLPKRFLLEASLEEVAAMLPAIGRAMVGISGGGTTHERIGVIAAAPCTAETLRIQGEQHDSELALARVVRVIGDRSSTMRGKSYPRFEFKDAADVTLMSVTAMDGAELYDEAVRAHVGTVLESPPRPDLPPTDQQPEADAGNAALEALRDSGGQVEIGFGEAGARQVWRGQVEEVKGVMGYANIIRPDFHLHLRGGSVTGFRRTEAGLAALDAQGAETGLVLRPLDAAAEAALASFG</sequence>
<evidence type="ECO:0000313" key="2">
    <source>
        <dbReference type="Proteomes" id="UP000689967"/>
    </source>
</evidence>
<reference evidence="1 2" key="1">
    <citation type="submission" date="2021-01" db="EMBL/GenBank/DDBJ databases">
        <title>Roseomonas sp. nov, a bacterium isolated from an oil production mixture in Yumen Oilfield.</title>
        <authorList>
            <person name="Wu D."/>
        </authorList>
    </citation>
    <scope>NUCLEOTIDE SEQUENCE [LARGE SCALE GENOMIC DNA]</scope>
    <source>
        <strain evidence="1 2">ROY-5-3</strain>
    </source>
</reference>
<dbReference type="PROSITE" id="PS00482">
    <property type="entry name" value="DIHYDROOROTASE_1"/>
    <property type="match status" value="1"/>
</dbReference>